<dbReference type="RefSeq" id="WP_305023353.1">
    <property type="nucleotide sequence ID" value="NZ_JAUQTB010000002.1"/>
</dbReference>
<keyword evidence="5 6" id="KW-0472">Membrane</keyword>
<keyword evidence="3 6" id="KW-0812">Transmembrane</keyword>
<protein>
    <submittedName>
        <fullName evidence="7">DUF92 domain-containing protein</fullName>
    </submittedName>
</protein>
<evidence type="ECO:0000313" key="8">
    <source>
        <dbReference type="Proteomes" id="UP001240171"/>
    </source>
</evidence>
<dbReference type="PANTHER" id="PTHR13353">
    <property type="entry name" value="TRANSMEMBRANE PROTEIN 19"/>
    <property type="match status" value="1"/>
</dbReference>
<dbReference type="PANTHER" id="PTHR13353:SF5">
    <property type="entry name" value="TRANSMEMBRANE PROTEIN 19"/>
    <property type="match status" value="1"/>
</dbReference>
<name>A0ABT9C9U4_9BACL</name>
<evidence type="ECO:0000256" key="6">
    <source>
        <dbReference type="SAM" id="Phobius"/>
    </source>
</evidence>
<gene>
    <name evidence="7" type="ORF">Q5741_06305</name>
</gene>
<evidence type="ECO:0000313" key="7">
    <source>
        <dbReference type="EMBL" id="MDO7906030.1"/>
    </source>
</evidence>
<evidence type="ECO:0000256" key="1">
    <source>
        <dbReference type="ARBA" id="ARBA00004141"/>
    </source>
</evidence>
<dbReference type="InterPro" id="IPR002794">
    <property type="entry name" value="DUF92_TMEM19"/>
</dbReference>
<organism evidence="7 8">
    <name type="scientific">Paenibacillus lacisoli</name>
    <dbReference type="NCBI Taxonomy" id="3064525"/>
    <lineage>
        <taxon>Bacteria</taxon>
        <taxon>Bacillati</taxon>
        <taxon>Bacillota</taxon>
        <taxon>Bacilli</taxon>
        <taxon>Bacillales</taxon>
        <taxon>Paenibacillaceae</taxon>
        <taxon>Paenibacillus</taxon>
    </lineage>
</organism>
<evidence type="ECO:0000256" key="4">
    <source>
        <dbReference type="ARBA" id="ARBA00022989"/>
    </source>
</evidence>
<accession>A0ABT9C9U4</accession>
<feature type="transmembrane region" description="Helical" evidence="6">
    <location>
        <begin position="152"/>
        <end position="176"/>
    </location>
</feature>
<comment type="subcellular location">
    <subcellularLocation>
        <location evidence="1">Membrane</location>
        <topology evidence="1">Multi-pass membrane protein</topology>
    </subcellularLocation>
</comment>
<reference evidence="7 8" key="1">
    <citation type="submission" date="2023-07" db="EMBL/GenBank/DDBJ databases">
        <title>Paenibacillus sp. JX-17 nov. isolated from soil.</title>
        <authorList>
            <person name="Wan Y."/>
            <person name="Liu B."/>
        </authorList>
    </citation>
    <scope>NUCLEOTIDE SEQUENCE [LARGE SCALE GENOMIC DNA]</scope>
    <source>
        <strain evidence="7 8">JX-17</strain>
    </source>
</reference>
<dbReference type="EMBL" id="JAUQTB010000002">
    <property type="protein sequence ID" value="MDO7906030.1"/>
    <property type="molecule type" value="Genomic_DNA"/>
</dbReference>
<comment type="caution">
    <text evidence="7">The sequence shown here is derived from an EMBL/GenBank/DDBJ whole genome shotgun (WGS) entry which is preliminary data.</text>
</comment>
<proteinExistence type="inferred from homology"/>
<comment type="similarity">
    <text evidence="2">Belongs to the TMEM19 family.</text>
</comment>
<sequence>MDWIIGAVCAVAVGGAAFAKKSLTLSGFLAAVVMGAVYYGAGNVFWFGTLLLFFVTSTALSKYKQERKRDLEQSYAKTGERDAGQVFANGGIGMVLCLLNAVWPSPLWGYAFIGVMATVTADTWATEIGSLSRRAPRSVLNGKVLEPGASGGVSWLGSGAAAAGGLLIGLGAWLFLDLMGTPALSLPGWVLMGLLGGWAGAFTDSYLGATVQDMYRCTVCGKWVEVQEHCGHPTVHARGWLWMSNDAVNLISSLAGGAAAVLIGYTVQ</sequence>
<evidence type="ECO:0000256" key="2">
    <source>
        <dbReference type="ARBA" id="ARBA00009012"/>
    </source>
</evidence>
<feature type="transmembrane region" description="Helical" evidence="6">
    <location>
        <begin position="43"/>
        <end position="63"/>
    </location>
</feature>
<evidence type="ECO:0000256" key="3">
    <source>
        <dbReference type="ARBA" id="ARBA00022692"/>
    </source>
</evidence>
<keyword evidence="8" id="KW-1185">Reference proteome</keyword>
<feature type="transmembrane region" description="Helical" evidence="6">
    <location>
        <begin position="84"/>
        <end position="103"/>
    </location>
</feature>
<keyword evidence="4 6" id="KW-1133">Transmembrane helix</keyword>
<dbReference type="Pfam" id="PF01940">
    <property type="entry name" value="DUF92"/>
    <property type="match status" value="1"/>
</dbReference>
<evidence type="ECO:0000256" key="5">
    <source>
        <dbReference type="ARBA" id="ARBA00023136"/>
    </source>
</evidence>
<feature type="transmembrane region" description="Helical" evidence="6">
    <location>
        <begin position="188"/>
        <end position="207"/>
    </location>
</feature>
<feature type="transmembrane region" description="Helical" evidence="6">
    <location>
        <begin position="247"/>
        <end position="267"/>
    </location>
</feature>
<dbReference type="Proteomes" id="UP001240171">
    <property type="component" value="Unassembled WGS sequence"/>
</dbReference>